<evidence type="ECO:0008006" key="4">
    <source>
        <dbReference type="Google" id="ProtNLM"/>
    </source>
</evidence>
<evidence type="ECO:0000313" key="3">
    <source>
        <dbReference type="Proteomes" id="UP000541558"/>
    </source>
</evidence>
<dbReference type="Proteomes" id="UP000541558">
    <property type="component" value="Unassembled WGS sequence"/>
</dbReference>
<protein>
    <recommendedName>
        <fullName evidence="4">SnoaL-like domain-containing protein</fullName>
    </recommendedName>
</protein>
<reference evidence="2 3" key="1">
    <citation type="journal article" date="2020" name="ISME J.">
        <title>Uncovering the hidden diversity of litter-decomposition mechanisms in mushroom-forming fungi.</title>
        <authorList>
            <person name="Floudas D."/>
            <person name="Bentzer J."/>
            <person name="Ahren D."/>
            <person name="Johansson T."/>
            <person name="Persson P."/>
            <person name="Tunlid A."/>
        </authorList>
    </citation>
    <scope>NUCLEOTIDE SEQUENCE [LARGE SCALE GENOMIC DNA]</scope>
    <source>
        <strain evidence="2 3">CBS 175.51</strain>
    </source>
</reference>
<comment type="caution">
    <text evidence="2">The sequence shown here is derived from an EMBL/GenBank/DDBJ whole genome shotgun (WGS) entry which is preliminary data.</text>
</comment>
<feature type="chain" id="PRO_5034503455" description="SnoaL-like domain-containing protein" evidence="1">
    <location>
        <begin position="21"/>
        <end position="170"/>
    </location>
</feature>
<dbReference type="SUPFAM" id="SSF54427">
    <property type="entry name" value="NTF2-like"/>
    <property type="match status" value="1"/>
</dbReference>
<dbReference type="Gene3D" id="3.10.450.50">
    <property type="match status" value="1"/>
</dbReference>
<keyword evidence="1" id="KW-0732">Signal</keyword>
<dbReference type="AlphaFoldDB" id="A0A8H5BUM3"/>
<feature type="signal peptide" evidence="1">
    <location>
        <begin position="1"/>
        <end position="20"/>
    </location>
</feature>
<evidence type="ECO:0000256" key="1">
    <source>
        <dbReference type="SAM" id="SignalP"/>
    </source>
</evidence>
<evidence type="ECO:0000313" key="2">
    <source>
        <dbReference type="EMBL" id="KAF5329885.1"/>
    </source>
</evidence>
<dbReference type="EMBL" id="JAACJK010000120">
    <property type="protein sequence ID" value="KAF5329885.1"/>
    <property type="molecule type" value="Genomic_DNA"/>
</dbReference>
<proteinExistence type="predicted"/>
<name>A0A8H5BUM3_9AGAR</name>
<organism evidence="2 3">
    <name type="scientific">Ephemerocybe angulata</name>
    <dbReference type="NCBI Taxonomy" id="980116"/>
    <lineage>
        <taxon>Eukaryota</taxon>
        <taxon>Fungi</taxon>
        <taxon>Dikarya</taxon>
        <taxon>Basidiomycota</taxon>
        <taxon>Agaricomycotina</taxon>
        <taxon>Agaricomycetes</taxon>
        <taxon>Agaricomycetidae</taxon>
        <taxon>Agaricales</taxon>
        <taxon>Agaricineae</taxon>
        <taxon>Psathyrellaceae</taxon>
        <taxon>Ephemerocybe</taxon>
    </lineage>
</organism>
<dbReference type="OrthoDB" id="2820488at2759"/>
<accession>A0A8H5BUM3</accession>
<gene>
    <name evidence="2" type="ORF">D9611_013392</name>
</gene>
<dbReference type="InterPro" id="IPR032710">
    <property type="entry name" value="NTF2-like_dom_sf"/>
</dbReference>
<keyword evidence="3" id="KW-1185">Reference proteome</keyword>
<sequence>MPHITSAFAYLSVVTLVANAFVTPGIQQARTVCDPNASGTGLHRQRQAAIADYANLILNDKDPQTAFDRYVPGEYIQHAPAYPGDGRDVTLNYLVPFFRENQVNFSKLQTFTGDGYAFMRYVVNVPPGEASLDGDFAGVNILRFRGTCFVEHWEIIQRIAGNETNPHAFF</sequence>